<feature type="region of interest" description="Disordered" evidence="1">
    <location>
        <begin position="1"/>
        <end position="30"/>
    </location>
</feature>
<dbReference type="Pfam" id="PF13489">
    <property type="entry name" value="Methyltransf_23"/>
    <property type="match status" value="1"/>
</dbReference>
<keyword evidence="2" id="KW-0489">Methyltransferase</keyword>
<name>A0A2K9N9S7_9PROT</name>
<sequence>MAAAPSDPVRARHPVEAEADGGDPVSGRAANPTLAHYSAHAALYADHLADHDSVGARHRFLSAIDKQAPAILDLGCGAGRDLAGFRDAGAMAIGADGSPALAAIATQQTGCAVHVLDLLSTDPAPWMDHSFDGIWAHHLFFHLPEFALPHILGRVGNWLRSGGVFYACDPTGDGMEGMAADGRYLAFRRPQSWKAAAKRAGFTLLADWRRPEGLPRHRQEWLATLWRRL</sequence>
<evidence type="ECO:0000256" key="1">
    <source>
        <dbReference type="SAM" id="MobiDB-lite"/>
    </source>
</evidence>
<keyword evidence="2" id="KW-0808">Transferase</keyword>
<dbReference type="EMBL" id="CP025611">
    <property type="protein sequence ID" value="AUN29878.1"/>
    <property type="molecule type" value="Genomic_DNA"/>
</dbReference>
<dbReference type="GO" id="GO:0008168">
    <property type="term" value="F:methyltransferase activity"/>
    <property type="evidence" value="ECO:0007669"/>
    <property type="project" value="UniProtKB-KW"/>
</dbReference>
<reference evidence="2 3" key="1">
    <citation type="submission" date="2017-12" db="EMBL/GenBank/DDBJ databases">
        <title>Genomes of bacteria within cyanobacterial aggregates.</title>
        <authorList>
            <person name="Cai H."/>
        </authorList>
    </citation>
    <scope>NUCLEOTIDE SEQUENCE [LARGE SCALE GENOMIC DNA]</scope>
    <source>
        <strain evidence="2 3">TH16</strain>
    </source>
</reference>
<keyword evidence="3" id="KW-1185">Reference proteome</keyword>
<proteinExistence type="predicted"/>
<evidence type="ECO:0000313" key="2">
    <source>
        <dbReference type="EMBL" id="AUN29878.1"/>
    </source>
</evidence>
<dbReference type="Gene3D" id="3.40.50.150">
    <property type="entry name" value="Vaccinia Virus protein VP39"/>
    <property type="match status" value="1"/>
</dbReference>
<protein>
    <submittedName>
        <fullName evidence="2">SAM-dependent methyltransferase</fullName>
    </submittedName>
</protein>
<dbReference type="Proteomes" id="UP000234752">
    <property type="component" value="Chromosome eg_1"/>
</dbReference>
<organism evidence="2 3">
    <name type="scientific">Niveispirillum cyanobacteriorum</name>
    <dbReference type="NCBI Taxonomy" id="1612173"/>
    <lineage>
        <taxon>Bacteria</taxon>
        <taxon>Pseudomonadati</taxon>
        <taxon>Pseudomonadota</taxon>
        <taxon>Alphaproteobacteria</taxon>
        <taxon>Rhodospirillales</taxon>
        <taxon>Azospirillaceae</taxon>
        <taxon>Niveispirillum</taxon>
    </lineage>
</organism>
<dbReference type="CDD" id="cd02440">
    <property type="entry name" value="AdoMet_MTases"/>
    <property type="match status" value="1"/>
</dbReference>
<dbReference type="KEGG" id="ncb:C0V82_06295"/>
<dbReference type="InterPro" id="IPR029063">
    <property type="entry name" value="SAM-dependent_MTases_sf"/>
</dbReference>
<dbReference type="AlphaFoldDB" id="A0A2K9N9S7"/>
<gene>
    <name evidence="2" type="ORF">C0V82_06295</name>
</gene>
<dbReference type="SUPFAM" id="SSF53335">
    <property type="entry name" value="S-adenosyl-L-methionine-dependent methyltransferases"/>
    <property type="match status" value="1"/>
</dbReference>
<dbReference type="PANTHER" id="PTHR43861">
    <property type="entry name" value="TRANS-ACONITATE 2-METHYLTRANSFERASE-RELATED"/>
    <property type="match status" value="1"/>
</dbReference>
<evidence type="ECO:0000313" key="3">
    <source>
        <dbReference type="Proteomes" id="UP000234752"/>
    </source>
</evidence>
<accession>A0A2K9N9S7</accession>
<dbReference type="GO" id="GO:0032259">
    <property type="term" value="P:methylation"/>
    <property type="evidence" value="ECO:0007669"/>
    <property type="project" value="UniProtKB-KW"/>
</dbReference>
<dbReference type="PANTHER" id="PTHR43861:SF1">
    <property type="entry name" value="TRANS-ACONITATE 2-METHYLTRANSFERASE"/>
    <property type="match status" value="1"/>
</dbReference>